<accession>Q0E665</accession>
<evidence type="ECO:0000256" key="1">
    <source>
        <dbReference type="SAM" id="MobiDB-lite"/>
    </source>
</evidence>
<protein>
    <submittedName>
        <fullName evidence="2">Uncharacterized protein</fullName>
    </submittedName>
</protein>
<keyword evidence="3" id="KW-1185">Reference proteome</keyword>
<sequence>MQISQRVAGMSADDPREYAKDKQEPLMLQGLCQYQGLSLEPIHLSRFKKQT</sequence>
<dbReference type="KEGG" id="vg:5687439"/>
<dbReference type="GeneID" id="5687439"/>
<proteinExistence type="predicted"/>
<dbReference type="RefSeq" id="YP_001522789.1">
    <property type="nucleotide sequence ID" value="NC_009935.1"/>
</dbReference>
<organism evidence="2 3">
    <name type="scientific">Pseudomonas phage LKD16</name>
    <dbReference type="NCBI Taxonomy" id="386792"/>
    <lineage>
        <taxon>Viruses</taxon>
        <taxon>Duplodnaviria</taxon>
        <taxon>Heunggongvirae</taxon>
        <taxon>Uroviricota</taxon>
        <taxon>Caudoviricetes</taxon>
        <taxon>Autographivirales</taxon>
        <taxon>Autoscriptoviridae</taxon>
        <taxon>Krylovirinae</taxon>
        <taxon>Phikmvvirus</taxon>
        <taxon>Phikmvvirus LKD16</taxon>
    </lineage>
</organism>
<name>Q0E665_9CAUD</name>
<evidence type="ECO:0000313" key="3">
    <source>
        <dbReference type="Proteomes" id="UP000002090"/>
    </source>
</evidence>
<dbReference type="Proteomes" id="UP000002090">
    <property type="component" value="Segment"/>
</dbReference>
<dbReference type="EMBL" id="AM265638">
    <property type="protein sequence ID" value="CAK25934.1"/>
    <property type="molecule type" value="Genomic_DNA"/>
</dbReference>
<reference evidence="2 3" key="1">
    <citation type="journal article" date="2006" name="J. Bacteriol.">
        <title>Genomic analysis of Pseudomonas aeruginosa phages LKD16 and LKA1: establishment of the phiKMV subgroup within the T7 supergroup.</title>
        <authorList>
            <person name="Ceyssens P.J."/>
            <person name="Lavigne R."/>
            <person name="Mattheus W."/>
            <person name="Chibeu A."/>
            <person name="Hertveldt K."/>
            <person name="Mast J."/>
            <person name="Robben J."/>
            <person name="Volckaert G."/>
        </authorList>
    </citation>
    <scope>NUCLEOTIDE SEQUENCE</scope>
</reference>
<evidence type="ECO:0000313" key="2">
    <source>
        <dbReference type="EMBL" id="CAK25934.1"/>
    </source>
</evidence>
<feature type="region of interest" description="Disordered" evidence="1">
    <location>
        <begin position="1"/>
        <end position="20"/>
    </location>
</feature>